<evidence type="ECO:0000256" key="3">
    <source>
        <dbReference type="ARBA" id="ARBA00022475"/>
    </source>
</evidence>
<organism evidence="12 13">
    <name type="scientific">Thioclava arctica</name>
    <dbReference type="NCBI Taxonomy" id="3238301"/>
    <lineage>
        <taxon>Bacteria</taxon>
        <taxon>Pseudomonadati</taxon>
        <taxon>Pseudomonadota</taxon>
        <taxon>Alphaproteobacteria</taxon>
        <taxon>Rhodobacterales</taxon>
        <taxon>Paracoccaceae</taxon>
        <taxon>Thioclava</taxon>
    </lineage>
</organism>
<keyword evidence="4 9" id="KW-0997">Cell inner membrane</keyword>
<keyword evidence="3" id="KW-1003">Cell membrane</keyword>
<evidence type="ECO:0000256" key="2">
    <source>
        <dbReference type="ARBA" id="ARBA00022448"/>
    </source>
</evidence>
<feature type="region of interest" description="Disordered" evidence="10">
    <location>
        <begin position="1"/>
        <end position="21"/>
    </location>
</feature>
<evidence type="ECO:0000256" key="9">
    <source>
        <dbReference type="RuleBase" id="RU369079"/>
    </source>
</evidence>
<evidence type="ECO:0000256" key="5">
    <source>
        <dbReference type="ARBA" id="ARBA00022692"/>
    </source>
</evidence>
<dbReference type="PANTHER" id="PTHR35011:SF2">
    <property type="entry name" value="2,3-DIKETO-L-GULONATE TRAP TRANSPORTER SMALL PERMEASE PROTEIN YIAM"/>
    <property type="match status" value="1"/>
</dbReference>
<feature type="transmembrane region" description="Helical" evidence="9">
    <location>
        <begin position="34"/>
        <end position="60"/>
    </location>
</feature>
<dbReference type="Proteomes" id="UP001557465">
    <property type="component" value="Unassembled WGS sequence"/>
</dbReference>
<evidence type="ECO:0000256" key="6">
    <source>
        <dbReference type="ARBA" id="ARBA00022989"/>
    </source>
</evidence>
<comment type="subcellular location">
    <subcellularLocation>
        <location evidence="1 9">Cell inner membrane</location>
        <topology evidence="1 9">Multi-pass membrane protein</topology>
    </subcellularLocation>
</comment>
<proteinExistence type="inferred from homology"/>
<name>A0ABV3TQW8_9RHOB</name>
<comment type="caution">
    <text evidence="12">The sequence shown here is derived from an EMBL/GenBank/DDBJ whole genome shotgun (WGS) entry which is preliminary data.</text>
</comment>
<keyword evidence="6 9" id="KW-1133">Transmembrane helix</keyword>
<dbReference type="InterPro" id="IPR007387">
    <property type="entry name" value="TRAP_DctQ"/>
</dbReference>
<evidence type="ECO:0000259" key="11">
    <source>
        <dbReference type="Pfam" id="PF04290"/>
    </source>
</evidence>
<keyword evidence="2 9" id="KW-0813">Transport</keyword>
<feature type="transmembrane region" description="Helical" evidence="9">
    <location>
        <begin position="112"/>
        <end position="133"/>
    </location>
</feature>
<keyword evidence="7 9" id="KW-0472">Membrane</keyword>
<dbReference type="PANTHER" id="PTHR35011">
    <property type="entry name" value="2,3-DIKETO-L-GULONATE TRAP TRANSPORTER SMALL PERMEASE PROTEIN YIAM"/>
    <property type="match status" value="1"/>
</dbReference>
<comment type="subunit">
    <text evidence="9">The complex comprises the extracytoplasmic solute receptor protein and the two transmembrane proteins.</text>
</comment>
<sequence length="200" mass="21980">MIEKNNIPPEVRDRASASPDGPRALRAIDSLSSIAAWGADLAIIAICAMVSYEALARYILHAPTRWTADVATTLMLWLTFIAMAQSLRNRRMIRITALIGGRSPTIARLAELFSLLVIGAFSILAVWLCFGELVESFEMGRRTASMLQLPQWIIESPVVLGYALLALQAFADAARLWIRPAPTFSHAEDPEFHDTGEGSI</sequence>
<keyword evidence="5 9" id="KW-0812">Transmembrane</keyword>
<comment type="similarity">
    <text evidence="8 9">Belongs to the TRAP transporter small permease family.</text>
</comment>
<dbReference type="InterPro" id="IPR055348">
    <property type="entry name" value="DctQ"/>
</dbReference>
<dbReference type="Pfam" id="PF04290">
    <property type="entry name" value="DctQ"/>
    <property type="match status" value="1"/>
</dbReference>
<gene>
    <name evidence="12" type="ORF">AB4874_19055</name>
</gene>
<comment type="function">
    <text evidence="9">Part of the tripartite ATP-independent periplasmic (TRAP) transport system.</text>
</comment>
<accession>A0ABV3TQW8</accession>
<feature type="transmembrane region" description="Helical" evidence="9">
    <location>
        <begin position="66"/>
        <end position="84"/>
    </location>
</feature>
<evidence type="ECO:0000313" key="13">
    <source>
        <dbReference type="Proteomes" id="UP001557465"/>
    </source>
</evidence>
<evidence type="ECO:0000256" key="8">
    <source>
        <dbReference type="ARBA" id="ARBA00038436"/>
    </source>
</evidence>
<protein>
    <recommendedName>
        <fullName evidence="9">TRAP transporter small permease protein</fullName>
    </recommendedName>
</protein>
<keyword evidence="13" id="KW-1185">Reference proteome</keyword>
<evidence type="ECO:0000313" key="12">
    <source>
        <dbReference type="EMBL" id="MEX1663685.1"/>
    </source>
</evidence>
<dbReference type="RefSeq" id="WP_368393185.1">
    <property type="nucleotide sequence ID" value="NZ_JBFRYC010000024.1"/>
</dbReference>
<evidence type="ECO:0000256" key="7">
    <source>
        <dbReference type="ARBA" id="ARBA00023136"/>
    </source>
</evidence>
<dbReference type="EMBL" id="JBFRYC010000024">
    <property type="protein sequence ID" value="MEX1663685.1"/>
    <property type="molecule type" value="Genomic_DNA"/>
</dbReference>
<feature type="domain" description="Tripartite ATP-independent periplasmic transporters DctQ component" evidence="11">
    <location>
        <begin position="46"/>
        <end position="177"/>
    </location>
</feature>
<feature type="transmembrane region" description="Helical" evidence="9">
    <location>
        <begin position="153"/>
        <end position="171"/>
    </location>
</feature>
<reference evidence="12 13" key="1">
    <citation type="journal article" date="2011" name="Int. J. Syst. Evol. Microbiol.">
        <title>Zhongshania antarctica gen. nov., sp. nov. and Zhongshania guokunii sp. nov., gammaproteobacteria respectively isolated from coastal attached (fast) ice and surface seawater of the Antarctic.</title>
        <authorList>
            <person name="Li H.J."/>
            <person name="Zhang X.Y."/>
            <person name="Chen C.X."/>
            <person name="Zhang Y.J."/>
            <person name="Gao Z.M."/>
            <person name="Yu Y."/>
            <person name="Chen X.L."/>
            <person name="Chen B."/>
            <person name="Zhang Y.Z."/>
        </authorList>
    </citation>
    <scope>NUCLEOTIDE SEQUENCE [LARGE SCALE GENOMIC DNA]</scope>
    <source>
        <strain evidence="12 13">15-R06ZXC-3</strain>
    </source>
</reference>
<evidence type="ECO:0000256" key="1">
    <source>
        <dbReference type="ARBA" id="ARBA00004429"/>
    </source>
</evidence>
<evidence type="ECO:0000256" key="4">
    <source>
        <dbReference type="ARBA" id="ARBA00022519"/>
    </source>
</evidence>
<evidence type="ECO:0000256" key="10">
    <source>
        <dbReference type="SAM" id="MobiDB-lite"/>
    </source>
</evidence>